<dbReference type="Gene3D" id="3.40.50.300">
    <property type="entry name" value="P-loop containing nucleotide triphosphate hydrolases"/>
    <property type="match status" value="1"/>
</dbReference>
<dbReference type="Proteomes" id="UP000466517">
    <property type="component" value="Chromosome"/>
</dbReference>
<dbReference type="RefSeq" id="WP_163731240.1">
    <property type="nucleotide sequence ID" value="NZ_AP022610.1"/>
</dbReference>
<dbReference type="NCBIfam" id="NF005115">
    <property type="entry name" value="PRK06547.1"/>
    <property type="match status" value="1"/>
</dbReference>
<proteinExistence type="predicted"/>
<organism evidence="1 2">
    <name type="scientific">Mycolicibacterium madagascariense</name>
    <dbReference type="NCBI Taxonomy" id="212765"/>
    <lineage>
        <taxon>Bacteria</taxon>
        <taxon>Bacillati</taxon>
        <taxon>Actinomycetota</taxon>
        <taxon>Actinomycetes</taxon>
        <taxon>Mycobacteriales</taxon>
        <taxon>Mycobacteriaceae</taxon>
        <taxon>Mycolicibacterium</taxon>
    </lineage>
</organism>
<dbReference type="SUPFAM" id="SSF52540">
    <property type="entry name" value="P-loop containing nucleoside triphosphate hydrolases"/>
    <property type="match status" value="1"/>
</dbReference>
<keyword evidence="1" id="KW-0418">Kinase</keyword>
<evidence type="ECO:0000313" key="1">
    <source>
        <dbReference type="EMBL" id="BBZ25903.1"/>
    </source>
</evidence>
<dbReference type="GO" id="GO:0016301">
    <property type="term" value="F:kinase activity"/>
    <property type="evidence" value="ECO:0007669"/>
    <property type="project" value="UniProtKB-KW"/>
</dbReference>
<name>A0A7I7XAF1_9MYCO</name>
<dbReference type="AlphaFoldDB" id="A0A7I7XAF1"/>
<dbReference type="InterPro" id="IPR027417">
    <property type="entry name" value="P-loop_NTPase"/>
</dbReference>
<dbReference type="KEGG" id="mmag:MMAD_01980"/>
<protein>
    <submittedName>
        <fullName evidence="1">Adenylate kinase</fullName>
    </submittedName>
</protein>
<accession>A0A7I7XAF1</accession>
<keyword evidence="1" id="KW-0808">Transferase</keyword>
<reference evidence="1 2" key="1">
    <citation type="journal article" date="2019" name="Emerg. Microbes Infect.">
        <title>Comprehensive subspecies identification of 175 nontuberculous mycobacteria species based on 7547 genomic profiles.</title>
        <authorList>
            <person name="Matsumoto Y."/>
            <person name="Kinjo T."/>
            <person name="Motooka D."/>
            <person name="Nabeya D."/>
            <person name="Jung N."/>
            <person name="Uechi K."/>
            <person name="Horii T."/>
            <person name="Iida T."/>
            <person name="Fujita J."/>
            <person name="Nakamura S."/>
        </authorList>
    </citation>
    <scope>NUCLEOTIDE SEQUENCE [LARGE SCALE GENOMIC DNA]</scope>
    <source>
        <strain evidence="1 2">JCM 13574</strain>
    </source>
</reference>
<gene>
    <name evidence="1" type="ORF">MMAD_01980</name>
</gene>
<dbReference type="EMBL" id="AP022610">
    <property type="protein sequence ID" value="BBZ25903.1"/>
    <property type="molecule type" value="Genomic_DNA"/>
</dbReference>
<evidence type="ECO:0000313" key="2">
    <source>
        <dbReference type="Proteomes" id="UP000466517"/>
    </source>
</evidence>
<keyword evidence="2" id="KW-1185">Reference proteome</keyword>
<sequence>MDVNDIGRRLAADGAMTVLLDGRSGAGKTTFAAALRAAWGVGTVVHLDDVYPGWDGLRAASEHVERELLVPRRAGRPGRWRRWDWTAAASAEWHLVAPDEPLLVEGCGALTVENRALADYGIWLDCAESLRRHRALARDGATFAANWDRWAAQESEHIARNDPRALADVALTAA</sequence>